<dbReference type="Proteomes" id="UP000531659">
    <property type="component" value="Unassembled WGS sequence"/>
</dbReference>
<reference evidence="15 16" key="1">
    <citation type="submission" date="2020-05" db="EMBL/GenBank/DDBJ databases">
        <title>Complete genome of Clostridium estertheticum subspecies estertheticum, isolated from Vacuum packed lamb meat from New Zealand imported to Switzerland.</title>
        <authorList>
            <person name="Wambui J."/>
            <person name="Stevens M.J.A."/>
            <person name="Stephan R."/>
        </authorList>
    </citation>
    <scope>NUCLEOTIDE SEQUENCE [LARGE SCALE GENOMIC DNA]</scope>
    <source>
        <strain evidence="15 16">CEST001</strain>
    </source>
</reference>
<keyword evidence="8 11" id="KW-0249">Electron transport</keyword>
<comment type="cofactor">
    <cofactor evidence="11 12">
        <name>FAD</name>
        <dbReference type="ChEBI" id="CHEBI:57692"/>
    </cofactor>
    <text evidence="11 12">Binds 1 FAD per subunit.</text>
</comment>
<dbReference type="Gene3D" id="2.10.240.10">
    <property type="entry name" value="Dihydroorotate dehydrogenase, electron transfer subunit"/>
    <property type="match status" value="1"/>
</dbReference>
<comment type="similarity">
    <text evidence="1 11">Belongs to the PyrK family.</text>
</comment>
<feature type="binding site" evidence="11 12">
    <location>
        <begin position="70"/>
        <end position="71"/>
    </location>
    <ligand>
        <name>FAD</name>
        <dbReference type="ChEBI" id="CHEBI:57692"/>
    </ligand>
</feature>
<dbReference type="PROSITE" id="PS51384">
    <property type="entry name" value="FAD_FR"/>
    <property type="match status" value="1"/>
</dbReference>
<dbReference type="GO" id="GO:0044205">
    <property type="term" value="P:'de novo' UMP biosynthetic process"/>
    <property type="evidence" value="ECO:0007669"/>
    <property type="project" value="UniProtKB-UniRule"/>
</dbReference>
<dbReference type="InterPro" id="IPR019480">
    <property type="entry name" value="Dihydroorotate_DH_Fe-S-bd"/>
</dbReference>
<comment type="caution">
    <text evidence="15">The sequence shown here is derived from an EMBL/GenBank/DDBJ whole genome shotgun (WGS) entry which is preliminary data.</text>
</comment>
<gene>
    <name evidence="11" type="primary">pyrK</name>
    <name evidence="15" type="ORF">HLQ16_15950</name>
</gene>
<evidence type="ECO:0000256" key="2">
    <source>
        <dbReference type="ARBA" id="ARBA00022448"/>
    </source>
</evidence>
<accession>A0A7Y3WTX6</accession>
<dbReference type="RefSeq" id="WP_171298071.1">
    <property type="nucleotide sequence ID" value="NZ_CP087098.1"/>
</dbReference>
<evidence type="ECO:0000256" key="8">
    <source>
        <dbReference type="ARBA" id="ARBA00022982"/>
    </source>
</evidence>
<feature type="binding site" evidence="11 12">
    <location>
        <begin position="48"/>
        <end position="51"/>
    </location>
    <ligand>
        <name>FAD</name>
        <dbReference type="ChEBI" id="CHEBI:57692"/>
    </ligand>
</feature>
<feature type="binding site" evidence="11 13">
    <location>
        <position position="214"/>
    </location>
    <ligand>
        <name>[2Fe-2S] cluster</name>
        <dbReference type="ChEBI" id="CHEBI:190135"/>
    </ligand>
</feature>
<keyword evidence="9 11" id="KW-0408">Iron</keyword>
<proteinExistence type="inferred from homology"/>
<evidence type="ECO:0000256" key="9">
    <source>
        <dbReference type="ARBA" id="ARBA00023004"/>
    </source>
</evidence>
<feature type="binding site" evidence="11 13">
    <location>
        <position position="209"/>
    </location>
    <ligand>
        <name>[2Fe-2S] cluster</name>
        <dbReference type="ChEBI" id="CHEBI:190135"/>
    </ligand>
</feature>
<comment type="cofactor">
    <cofactor evidence="11">
        <name>[2Fe-2S] cluster</name>
        <dbReference type="ChEBI" id="CHEBI:190135"/>
    </cofactor>
    <text evidence="11">Binds 1 [2Fe-2S] cluster per subunit.</text>
</comment>
<comment type="cofactor">
    <cofactor evidence="13">
        <name>[2Fe-2S] cluster</name>
        <dbReference type="ChEBI" id="CHEBI:190135"/>
    </cofactor>
    <text evidence="13">Binds 1 [2Fe-2S] cluster per subunit.</text>
</comment>
<keyword evidence="4 11" id="KW-0001">2Fe-2S</keyword>
<name>A0A7Y3WTX6_9CLOT</name>
<dbReference type="PANTHER" id="PTHR43513">
    <property type="entry name" value="DIHYDROOROTATE DEHYDROGENASE B (NAD(+)), ELECTRON TRANSFER SUBUNIT"/>
    <property type="match status" value="1"/>
</dbReference>
<evidence type="ECO:0000256" key="4">
    <source>
        <dbReference type="ARBA" id="ARBA00022714"/>
    </source>
</evidence>
<dbReference type="AlphaFoldDB" id="A0A7Y3WTX6"/>
<dbReference type="InterPro" id="IPR017938">
    <property type="entry name" value="Riboflavin_synthase-like_b-brl"/>
</dbReference>
<dbReference type="SUPFAM" id="SSF63380">
    <property type="entry name" value="Riboflavin synthase domain-like"/>
    <property type="match status" value="1"/>
</dbReference>
<keyword evidence="3 11" id="KW-0285">Flavoprotein</keyword>
<dbReference type="InterPro" id="IPR012165">
    <property type="entry name" value="Cyt_c3_hydrogenase_gsu"/>
</dbReference>
<evidence type="ECO:0000256" key="5">
    <source>
        <dbReference type="ARBA" id="ARBA00022723"/>
    </source>
</evidence>
<comment type="function">
    <text evidence="11">Responsible for channeling the electrons from the oxidation of dihydroorotate from the FMN redox center in the PyrD type B subunit to the ultimate electron acceptor NAD(+).</text>
</comment>
<keyword evidence="10 11" id="KW-0411">Iron-sulfur</keyword>
<evidence type="ECO:0000256" key="6">
    <source>
        <dbReference type="ARBA" id="ARBA00022827"/>
    </source>
</evidence>
<dbReference type="CDD" id="cd06218">
    <property type="entry name" value="DHOD_e_trans"/>
    <property type="match status" value="1"/>
</dbReference>
<dbReference type="Gene3D" id="2.40.30.10">
    <property type="entry name" value="Translation factors"/>
    <property type="match status" value="1"/>
</dbReference>
<dbReference type="GO" id="GO:0051537">
    <property type="term" value="F:2 iron, 2 sulfur cluster binding"/>
    <property type="evidence" value="ECO:0007669"/>
    <property type="project" value="UniProtKB-KW"/>
</dbReference>
<evidence type="ECO:0000313" key="15">
    <source>
        <dbReference type="EMBL" id="NNU77430.1"/>
    </source>
</evidence>
<dbReference type="SUPFAM" id="SSF52343">
    <property type="entry name" value="Ferredoxin reductase-like, C-terminal NADP-linked domain"/>
    <property type="match status" value="1"/>
</dbReference>
<feature type="binding site" evidence="11 13">
    <location>
        <position position="217"/>
    </location>
    <ligand>
        <name>[2Fe-2S] cluster</name>
        <dbReference type="ChEBI" id="CHEBI:190135"/>
    </ligand>
</feature>
<comment type="pathway">
    <text evidence="11">Pyrimidine metabolism; UMP biosynthesis via de novo pathway; orotate from (S)-dihydroorotate (NAD(+) route): step 1/1.</text>
</comment>
<evidence type="ECO:0000256" key="11">
    <source>
        <dbReference type="HAMAP-Rule" id="MF_01211"/>
    </source>
</evidence>
<dbReference type="HAMAP" id="MF_01211">
    <property type="entry name" value="DHODB_Fe_S_bind"/>
    <property type="match status" value="1"/>
</dbReference>
<protein>
    <recommendedName>
        <fullName evidence="11">Dihydroorotate dehydrogenase B (NAD(+)), electron transfer subunit</fullName>
    </recommendedName>
    <alternativeName>
        <fullName evidence="11">Dihydroorotate oxidase B, electron transfer subunit</fullName>
    </alternativeName>
</protein>
<dbReference type="GO" id="GO:0050660">
    <property type="term" value="F:flavin adenine dinucleotide binding"/>
    <property type="evidence" value="ECO:0007669"/>
    <property type="project" value="InterPro"/>
</dbReference>
<dbReference type="NCBIfam" id="NF000798">
    <property type="entry name" value="PRK00054.1-3"/>
    <property type="match status" value="1"/>
</dbReference>
<dbReference type="Gene3D" id="3.40.50.80">
    <property type="entry name" value="Nucleotide-binding domain of ferredoxin-NADP reductase (FNR) module"/>
    <property type="match status" value="1"/>
</dbReference>
<feature type="binding site" evidence="11 12">
    <location>
        <begin position="63"/>
        <end position="65"/>
    </location>
    <ligand>
        <name>FAD</name>
        <dbReference type="ChEBI" id="CHEBI:57692"/>
    </ligand>
</feature>
<keyword evidence="5 11" id="KW-0479">Metal-binding</keyword>
<dbReference type="EMBL" id="JABEYB010000012">
    <property type="protein sequence ID" value="NNU77430.1"/>
    <property type="molecule type" value="Genomic_DNA"/>
</dbReference>
<dbReference type="InterPro" id="IPR017927">
    <property type="entry name" value="FAD-bd_FR_type"/>
</dbReference>
<dbReference type="InterPro" id="IPR037117">
    <property type="entry name" value="Dihydroorotate_DH_ele_sf"/>
</dbReference>
<evidence type="ECO:0000256" key="7">
    <source>
        <dbReference type="ARBA" id="ARBA00022975"/>
    </source>
</evidence>
<dbReference type="GO" id="GO:0009055">
    <property type="term" value="F:electron transfer activity"/>
    <property type="evidence" value="ECO:0007669"/>
    <property type="project" value="UniProtKB-UniRule"/>
</dbReference>
<dbReference type="PANTHER" id="PTHR43513:SF3">
    <property type="entry name" value="DIHYDROOROTATE DEHYDROGENASE B (NAD(+)), ELECTRON TRANSFER SUBUNIT-RELATED"/>
    <property type="match status" value="1"/>
</dbReference>
<keyword evidence="6 11" id="KW-0274">FAD</keyword>
<sequence>MKYSVEKTYENVLISEGVYKLSIKGKFNVKPGQFFMLKTGQLEPLLPRPISVYDVDDEKISFLYQVVGQGTKHLSKLCENDELQIMGPLGNGFEVDKIKGKIAVVSGGIGIAPLVYLIKKLTDCEIDLYSGFKTVDYSVDSVEKYVNKINLSTESGKIGHKGYITDILNPKDYRTVICCGPEIMMRKVITMCNDSEVPVYVSMENHMACGIGACLVCTCKTKGGNKRTCKDGPVFNGEDLIFNDISQVVNTAPKEMI</sequence>
<dbReference type="InterPro" id="IPR023455">
    <property type="entry name" value="Dihydroorotate_DHASE_ETsu"/>
</dbReference>
<evidence type="ECO:0000259" key="14">
    <source>
        <dbReference type="PROSITE" id="PS51384"/>
    </source>
</evidence>
<dbReference type="InterPro" id="IPR039261">
    <property type="entry name" value="FNR_nucleotide-bd"/>
</dbReference>
<dbReference type="InterPro" id="IPR050353">
    <property type="entry name" value="PyrK_electron_transfer"/>
</dbReference>
<keyword evidence="2 11" id="KW-0813">Transport</keyword>
<feature type="binding site" evidence="11 13">
    <location>
        <position position="229"/>
    </location>
    <ligand>
        <name>[2Fe-2S] cluster</name>
        <dbReference type="ChEBI" id="CHEBI:190135"/>
    </ligand>
</feature>
<evidence type="ECO:0000256" key="13">
    <source>
        <dbReference type="PIRSR" id="PIRSR006816-2"/>
    </source>
</evidence>
<evidence type="ECO:0000313" key="16">
    <source>
        <dbReference type="Proteomes" id="UP000531659"/>
    </source>
</evidence>
<dbReference type="Pfam" id="PF10418">
    <property type="entry name" value="DHODB_Fe-S_bind"/>
    <property type="match status" value="1"/>
</dbReference>
<organism evidence="15 16">
    <name type="scientific">Clostridium estertheticum</name>
    <dbReference type="NCBI Taxonomy" id="238834"/>
    <lineage>
        <taxon>Bacteria</taxon>
        <taxon>Bacillati</taxon>
        <taxon>Bacillota</taxon>
        <taxon>Clostridia</taxon>
        <taxon>Eubacteriales</taxon>
        <taxon>Clostridiaceae</taxon>
        <taxon>Clostridium</taxon>
    </lineage>
</organism>
<dbReference type="UniPathway" id="UPA00070">
    <property type="reaction ID" value="UER00945"/>
</dbReference>
<comment type="subunit">
    <text evidence="11">Heterotetramer of 2 PyrK and 2 PyrD type B subunits.</text>
</comment>
<evidence type="ECO:0000256" key="12">
    <source>
        <dbReference type="PIRSR" id="PIRSR006816-1"/>
    </source>
</evidence>
<feature type="domain" description="FAD-binding FR-type" evidence="14">
    <location>
        <begin position="1"/>
        <end position="95"/>
    </location>
</feature>
<keyword evidence="7 11" id="KW-0665">Pyrimidine biosynthesis</keyword>
<evidence type="ECO:0000256" key="3">
    <source>
        <dbReference type="ARBA" id="ARBA00022630"/>
    </source>
</evidence>
<evidence type="ECO:0000256" key="1">
    <source>
        <dbReference type="ARBA" id="ARBA00006422"/>
    </source>
</evidence>
<evidence type="ECO:0000256" key="10">
    <source>
        <dbReference type="ARBA" id="ARBA00023014"/>
    </source>
</evidence>
<dbReference type="PIRSF" id="PIRSF006816">
    <property type="entry name" value="Cyc3_hyd_g"/>
    <property type="match status" value="1"/>
</dbReference>
<dbReference type="GO" id="GO:0016491">
    <property type="term" value="F:oxidoreductase activity"/>
    <property type="evidence" value="ECO:0007669"/>
    <property type="project" value="InterPro"/>
</dbReference>
<dbReference type="GO" id="GO:0046872">
    <property type="term" value="F:metal ion binding"/>
    <property type="evidence" value="ECO:0007669"/>
    <property type="project" value="UniProtKB-KW"/>
</dbReference>